<dbReference type="InterPro" id="IPR037185">
    <property type="entry name" value="EmrE-like"/>
</dbReference>
<name>A0A1J5SG77_9ZZZZ</name>
<dbReference type="PANTHER" id="PTHR32322">
    <property type="entry name" value="INNER MEMBRANE TRANSPORTER"/>
    <property type="match status" value="1"/>
</dbReference>
<feature type="transmembrane region" description="Helical" evidence="5">
    <location>
        <begin position="74"/>
        <end position="96"/>
    </location>
</feature>
<feature type="transmembrane region" description="Helical" evidence="5">
    <location>
        <begin position="250"/>
        <end position="268"/>
    </location>
</feature>
<dbReference type="Pfam" id="PF00892">
    <property type="entry name" value="EamA"/>
    <property type="match status" value="2"/>
</dbReference>
<feature type="domain" description="EamA" evidence="6">
    <location>
        <begin position="135"/>
        <end position="268"/>
    </location>
</feature>
<feature type="domain" description="EamA" evidence="6">
    <location>
        <begin position="14"/>
        <end position="119"/>
    </location>
</feature>
<comment type="caution">
    <text evidence="7">The sequence shown here is derived from an EMBL/GenBank/DDBJ whole genome shotgun (WGS) entry which is preliminary data.</text>
</comment>
<feature type="transmembrane region" description="Helical" evidence="5">
    <location>
        <begin position="105"/>
        <end position="123"/>
    </location>
</feature>
<feature type="transmembrane region" description="Helical" evidence="5">
    <location>
        <begin position="20"/>
        <end position="39"/>
    </location>
</feature>
<evidence type="ECO:0000259" key="6">
    <source>
        <dbReference type="Pfam" id="PF00892"/>
    </source>
</evidence>
<feature type="transmembrane region" description="Helical" evidence="5">
    <location>
        <begin position="129"/>
        <end position="150"/>
    </location>
</feature>
<organism evidence="7">
    <name type="scientific">mine drainage metagenome</name>
    <dbReference type="NCBI Taxonomy" id="410659"/>
    <lineage>
        <taxon>unclassified sequences</taxon>
        <taxon>metagenomes</taxon>
        <taxon>ecological metagenomes</taxon>
    </lineage>
</organism>
<reference evidence="7" key="1">
    <citation type="submission" date="2016-10" db="EMBL/GenBank/DDBJ databases">
        <title>Sequence of Gallionella enrichment culture.</title>
        <authorList>
            <person name="Poehlein A."/>
            <person name="Muehling M."/>
            <person name="Daniel R."/>
        </authorList>
    </citation>
    <scope>NUCLEOTIDE SEQUENCE</scope>
</reference>
<evidence type="ECO:0000256" key="1">
    <source>
        <dbReference type="ARBA" id="ARBA00004141"/>
    </source>
</evidence>
<dbReference type="InterPro" id="IPR050638">
    <property type="entry name" value="AA-Vitamin_Transporters"/>
</dbReference>
<dbReference type="AlphaFoldDB" id="A0A1J5SG77"/>
<proteinExistence type="predicted"/>
<dbReference type="SUPFAM" id="SSF103481">
    <property type="entry name" value="Multidrug resistance efflux transporter EmrE"/>
    <property type="match status" value="2"/>
</dbReference>
<keyword evidence="4 5" id="KW-0472">Membrane</keyword>
<feature type="transmembrane region" description="Helical" evidence="5">
    <location>
        <begin position="193"/>
        <end position="218"/>
    </location>
</feature>
<evidence type="ECO:0000256" key="3">
    <source>
        <dbReference type="ARBA" id="ARBA00022989"/>
    </source>
</evidence>
<dbReference type="EMBL" id="MLJW01000040">
    <property type="protein sequence ID" value="OIR06907.1"/>
    <property type="molecule type" value="Genomic_DNA"/>
</dbReference>
<evidence type="ECO:0000256" key="2">
    <source>
        <dbReference type="ARBA" id="ARBA00022692"/>
    </source>
</evidence>
<feature type="transmembrane region" description="Helical" evidence="5">
    <location>
        <begin position="46"/>
        <end position="68"/>
    </location>
</feature>
<feature type="transmembrane region" description="Helical" evidence="5">
    <location>
        <begin position="162"/>
        <end position="181"/>
    </location>
</feature>
<feature type="transmembrane region" description="Helical" evidence="5">
    <location>
        <begin position="225"/>
        <end position="244"/>
    </location>
</feature>
<evidence type="ECO:0000256" key="5">
    <source>
        <dbReference type="SAM" id="Phobius"/>
    </source>
</evidence>
<accession>A0A1J5SG77</accession>
<keyword evidence="3 5" id="KW-1133">Transmembrane helix</keyword>
<gene>
    <name evidence="7" type="ORF">GALL_108130</name>
</gene>
<keyword evidence="2 5" id="KW-0812">Transmembrane</keyword>
<dbReference type="InterPro" id="IPR000620">
    <property type="entry name" value="EamA_dom"/>
</dbReference>
<dbReference type="PANTHER" id="PTHR32322:SF2">
    <property type="entry name" value="EAMA DOMAIN-CONTAINING PROTEIN"/>
    <property type="match status" value="1"/>
</dbReference>
<sequence length="273" mass="29990">MKWGMYESNQQPVLSPYNVAALRMLSSGVIMLPFLFHALKQIPKKTLWYVLLSGWLGSFIPAFLFCIAETKVDGALAGSLNSLTPLFVIISGILFFKIRSTKQQVLGVLVGLMGCVILAYANYSKPFGYIAYSGFIIIATFLYGINVNMVHKKLVSVTSIHIATVAFTGLIPPALIVLFFTGYFHLPLTEHKYILSTLSSCVLGIMGTAVASVLFYVFVKRAGGLLASLVTYGVPFIAILWGIYYGEIITYIHIIALLVILAGVYIAYMQKKS</sequence>
<comment type="subcellular location">
    <subcellularLocation>
        <location evidence="1">Membrane</location>
        <topology evidence="1">Multi-pass membrane protein</topology>
    </subcellularLocation>
</comment>
<protein>
    <submittedName>
        <fullName evidence="7">EamA-like transporter family protein</fullName>
    </submittedName>
</protein>
<evidence type="ECO:0000256" key="4">
    <source>
        <dbReference type="ARBA" id="ARBA00023136"/>
    </source>
</evidence>
<evidence type="ECO:0000313" key="7">
    <source>
        <dbReference type="EMBL" id="OIR06907.1"/>
    </source>
</evidence>
<dbReference type="GO" id="GO:0016020">
    <property type="term" value="C:membrane"/>
    <property type="evidence" value="ECO:0007669"/>
    <property type="project" value="UniProtKB-SubCell"/>
</dbReference>